<sequence length="532" mass="60682">DASEDEPDREKIADLLRRSQVHTENLGEAFLPPKVLEEILTEERIRMEIEAYRDQQPDSWCGQGLNDCANLIRCRYLKIFAILILLDKGEDIGKFIEEGVSDEDLPLVETQVRHMSDLVRSKSPNNPLGCFDTWMIHEREQFSRYQYRVNLPFLSFDTETNSVRHVDFTPQTILPFSECGGSIEGIYSRISKIKIHRDCHGFSNILKKIQTNDVFAVKRLRINHGDNVENCFHREVNMLKNLSRTHNHLLSLLMTWSYRNDHYLLFPLADCNLADYWNKESQTPSRSETKGIDLGTARWVSEQILGLMDALDSLHHPRGLSSTKFGRHGDLKPENILWYNDPEGGRGTLVISDFGCSTLNTQYSRSNITAARVPLTPAYRPPECDLEGGKISRASDIWSFGCVLLEFVCWALGGGELVQTFAKRRISPYITGLSSDSFFDVNAKADDGGYVITVKDVVSMTIAELHKNAHCTQYFHNLLDIIEREMIVILSSESLRSDSTVLLRKFNFMHSNTTDDPDYCQTPCPESRPTES</sequence>
<feature type="non-terminal residue" evidence="1">
    <location>
        <position position="1"/>
    </location>
</feature>
<organism evidence="1 2">
    <name type="scientific">Lindgomyces ingoldianus</name>
    <dbReference type="NCBI Taxonomy" id="673940"/>
    <lineage>
        <taxon>Eukaryota</taxon>
        <taxon>Fungi</taxon>
        <taxon>Dikarya</taxon>
        <taxon>Ascomycota</taxon>
        <taxon>Pezizomycotina</taxon>
        <taxon>Dothideomycetes</taxon>
        <taxon>Pleosporomycetidae</taxon>
        <taxon>Pleosporales</taxon>
        <taxon>Lindgomycetaceae</taxon>
        <taxon>Lindgomyces</taxon>
    </lineage>
</organism>
<accession>A0ACB6QH62</accession>
<proteinExistence type="predicted"/>
<keyword evidence="2" id="KW-1185">Reference proteome</keyword>
<dbReference type="Proteomes" id="UP000799755">
    <property type="component" value="Unassembled WGS sequence"/>
</dbReference>
<name>A0ACB6QH62_9PLEO</name>
<evidence type="ECO:0000313" key="2">
    <source>
        <dbReference type="Proteomes" id="UP000799755"/>
    </source>
</evidence>
<protein>
    <submittedName>
        <fullName evidence="1">Kinase-like protein</fullName>
    </submittedName>
</protein>
<reference evidence="1" key="1">
    <citation type="journal article" date="2020" name="Stud. Mycol.">
        <title>101 Dothideomycetes genomes: a test case for predicting lifestyles and emergence of pathogens.</title>
        <authorList>
            <person name="Haridas S."/>
            <person name="Albert R."/>
            <person name="Binder M."/>
            <person name="Bloem J."/>
            <person name="Labutti K."/>
            <person name="Salamov A."/>
            <person name="Andreopoulos B."/>
            <person name="Baker S."/>
            <person name="Barry K."/>
            <person name="Bills G."/>
            <person name="Bluhm B."/>
            <person name="Cannon C."/>
            <person name="Castanera R."/>
            <person name="Culley D."/>
            <person name="Daum C."/>
            <person name="Ezra D."/>
            <person name="Gonzalez J."/>
            <person name="Henrissat B."/>
            <person name="Kuo A."/>
            <person name="Liang C."/>
            <person name="Lipzen A."/>
            <person name="Lutzoni F."/>
            <person name="Magnuson J."/>
            <person name="Mondo S."/>
            <person name="Nolan M."/>
            <person name="Ohm R."/>
            <person name="Pangilinan J."/>
            <person name="Park H.-J."/>
            <person name="Ramirez L."/>
            <person name="Alfaro M."/>
            <person name="Sun H."/>
            <person name="Tritt A."/>
            <person name="Yoshinaga Y."/>
            <person name="Zwiers L.-H."/>
            <person name="Turgeon B."/>
            <person name="Goodwin S."/>
            <person name="Spatafora J."/>
            <person name="Crous P."/>
            <person name="Grigoriev I."/>
        </authorList>
    </citation>
    <scope>NUCLEOTIDE SEQUENCE</scope>
    <source>
        <strain evidence="1">ATCC 200398</strain>
    </source>
</reference>
<dbReference type="EMBL" id="MU003528">
    <property type="protein sequence ID" value="KAF2465702.1"/>
    <property type="molecule type" value="Genomic_DNA"/>
</dbReference>
<evidence type="ECO:0000313" key="1">
    <source>
        <dbReference type="EMBL" id="KAF2465702.1"/>
    </source>
</evidence>
<comment type="caution">
    <text evidence="1">The sequence shown here is derived from an EMBL/GenBank/DDBJ whole genome shotgun (WGS) entry which is preliminary data.</text>
</comment>
<gene>
    <name evidence="1" type="ORF">BDR25DRAFT_239142</name>
</gene>